<dbReference type="EMBL" id="CATOUU010000043">
    <property type="protein sequence ID" value="CAI9914180.1"/>
    <property type="molecule type" value="Genomic_DNA"/>
</dbReference>
<feature type="region of interest" description="Disordered" evidence="1">
    <location>
        <begin position="213"/>
        <end position="237"/>
    </location>
</feature>
<evidence type="ECO:0000313" key="2">
    <source>
        <dbReference type="EMBL" id="CAI9914180.1"/>
    </source>
</evidence>
<protein>
    <submittedName>
        <fullName evidence="3">Uncharacterized protein</fullName>
    </submittedName>
</protein>
<dbReference type="EMBL" id="CAXDID020000299">
    <property type="protein sequence ID" value="CAL6073169.1"/>
    <property type="molecule type" value="Genomic_DNA"/>
</dbReference>
<organism evidence="3">
    <name type="scientific">Hexamita inflata</name>
    <dbReference type="NCBI Taxonomy" id="28002"/>
    <lineage>
        <taxon>Eukaryota</taxon>
        <taxon>Metamonada</taxon>
        <taxon>Diplomonadida</taxon>
        <taxon>Hexamitidae</taxon>
        <taxon>Hexamitinae</taxon>
        <taxon>Hexamita</taxon>
    </lineage>
</organism>
<dbReference type="Proteomes" id="UP001642409">
    <property type="component" value="Unassembled WGS sequence"/>
</dbReference>
<reference evidence="3" key="1">
    <citation type="submission" date="2023-06" db="EMBL/GenBank/DDBJ databases">
        <authorList>
            <person name="Kurt Z."/>
        </authorList>
    </citation>
    <scope>NUCLEOTIDE SEQUENCE</scope>
</reference>
<comment type="caution">
    <text evidence="3">The sequence shown here is derived from an EMBL/GenBank/DDBJ whole genome shotgun (WGS) entry which is preliminary data.</text>
</comment>
<evidence type="ECO:0000313" key="4">
    <source>
        <dbReference type="EMBL" id="CAL6073169.1"/>
    </source>
</evidence>
<evidence type="ECO:0000313" key="6">
    <source>
        <dbReference type="Proteomes" id="UP001642409"/>
    </source>
</evidence>
<reference evidence="4 6" key="2">
    <citation type="submission" date="2024-07" db="EMBL/GenBank/DDBJ databases">
        <authorList>
            <person name="Akdeniz Z."/>
        </authorList>
    </citation>
    <scope>NUCLEOTIDE SEQUENCE [LARGE SCALE GENOMIC DNA]</scope>
</reference>
<dbReference type="EMBL" id="CATOUU010000745">
    <property type="protein sequence ID" value="CAI9945480.1"/>
    <property type="molecule type" value="Genomic_DNA"/>
</dbReference>
<evidence type="ECO:0000313" key="5">
    <source>
        <dbReference type="EMBL" id="CAL6103454.1"/>
    </source>
</evidence>
<accession>A0AA86PSF9</accession>
<dbReference type="EMBL" id="CAXDID020000567">
    <property type="protein sequence ID" value="CAL6103454.1"/>
    <property type="molecule type" value="Genomic_DNA"/>
</dbReference>
<dbReference type="AlphaFoldDB" id="A0AA86PSF9"/>
<proteinExistence type="predicted"/>
<name>A0AA86PSF9_9EUKA</name>
<keyword evidence="6" id="KW-1185">Reference proteome</keyword>
<gene>
    <name evidence="2" type="ORF">HINF_LOCUS1825</name>
    <name evidence="3" type="ORF">HINF_LOCUS33125</name>
    <name evidence="4" type="ORF">HINF_LOCUS55975</name>
    <name evidence="5" type="ORF">HINF_LOCUS72151</name>
</gene>
<evidence type="ECO:0000313" key="3">
    <source>
        <dbReference type="EMBL" id="CAI9945480.1"/>
    </source>
</evidence>
<evidence type="ECO:0000256" key="1">
    <source>
        <dbReference type="SAM" id="MobiDB-lite"/>
    </source>
</evidence>
<sequence>MQSAIQQERAYLTQQFQEFLQQLDLLCIPQTNQILQKLLAQIPTIHQQHQALVNFDLSNPQKTQLWPICDNLCALMRQFRQDVFYFCAACQQMSNFDPTIKQNSHQLQVMIENLYKCCLNMCQFKSQFCQDMAIKRSLSRQLIRSPNKLQNTQLRPEASTLDFGVLLDEPKQQRNQHQQQLPKPEYKQENKYEYKIQDQKQDLDLTKNELNKQFDKQQNKSEYNVKEQKQENEQNETLRKHEKEIQELQKTVKMLVKMQFGGLNGNEILKMLSAEQIEDIKKQIE</sequence>